<keyword evidence="2" id="KW-1185">Reference proteome</keyword>
<reference evidence="1" key="1">
    <citation type="submission" date="2022-10" db="EMBL/GenBank/DDBJ databases">
        <title>Genome Sequence of Xylaria curta.</title>
        <authorList>
            <person name="Buettner E."/>
        </authorList>
    </citation>
    <scope>NUCLEOTIDE SEQUENCE</scope>
    <source>
        <strain evidence="1">Babe10</strain>
    </source>
</reference>
<organism evidence="1 2">
    <name type="scientific">Xylaria curta</name>
    <dbReference type="NCBI Taxonomy" id="42375"/>
    <lineage>
        <taxon>Eukaryota</taxon>
        <taxon>Fungi</taxon>
        <taxon>Dikarya</taxon>
        <taxon>Ascomycota</taxon>
        <taxon>Pezizomycotina</taxon>
        <taxon>Sordariomycetes</taxon>
        <taxon>Xylariomycetidae</taxon>
        <taxon>Xylariales</taxon>
        <taxon>Xylariaceae</taxon>
        <taxon>Xylaria</taxon>
    </lineage>
</organism>
<gene>
    <name evidence="1" type="ORF">NUW58_g519</name>
</gene>
<name>A0ACC1PP25_9PEZI</name>
<protein>
    <submittedName>
        <fullName evidence="1">Uncharacterized protein</fullName>
    </submittedName>
</protein>
<sequence length="2026" mass="227888">MRNHNGPGDIHDYTESRLQEHTRWNILQEEAGYDSSLSLMNEAVAKSNGVFWVTLMVGMTDPSFASGIFRQLVLEAGIGGYVRSNLTANPEFFMGHYADRVQYPLYLVLSPSCKLTAEDQHWILNELLKAGHSPQRLSSDPKQYTSLTVLGVILSSGGRIYWQWADGLLTYAESNILLTLLKYGADPTTKITICIRPHVGNEEYEMPIWLVFFLAVTRVHLCEWPDTYEETMAAMLSQVGPLQKVIVQWGLNFWETVNKDVKVRDLGFTILANPDRATVDIILIHGLQGHPRNTWLYSPPEEKPPWFSFSRKRKRESPATAPHEAFWPLDILPRDFPSARIMTYGYDSHVTHWFKGAAMKLDIDQYGESLLNAMEARRRDYPHRPLALRRARSSAEARFKHVYNSVKTLLFLGTPHRGGSYVELGLTARRIAVLAGFDANDRVLRNLSSDGTHTRVLREEFQLVLKDLSPRIFIFQEGLGLSGFGPLNGKVVDDSSSALDVGEQKDTIVANHMNMCRFNGNDDDGYVKVKGALELAISEIFSNTVPRQGLSDTDREKLNLLYPVDPSNFKDDIIREDNQLLEDTGTWIFKEPATAAGGDTKRKQPELAAEAFAKWVIHDLPRVLWIKGAPGKGKTMLAISIIDELQRRNLFNVAHFFCKNSENRRNTAVNIIESILRQIYSWQPELLSHFDAYVKDLRGMVDPNWKFSTLWRVLENTIKDSRFRTSCFVIDGLDECDDTSTLKFLKWLHQMNVELEKEADHRTKIQWLITSRNEAIINQGFQGTKPDRILIINLEDNSEEVQKSLEQYITDRVRTLTRNEDYDSRLKGIVENYLREHADGTFLWVAIVCEELKGQPTSDVERALRRFPSGLTGLYKRILDQVLAMTNKNRAQVIYAERILQATLVAFRPLTLRELAVTVKLPEEIKENKDIRSYVDLCRSFLKVQSDRVFISHQSVKDYLLPMRCKGDCPEEYNFKALYHPDPASCECSHLLFKPDDYPLVNRKSAVFPIDEAEGHRAIVSRSVKSMTKTLRKNIYDLQQPSCSITEAKVPKLDPLASIRYACAYWINHLSAVEGCSDGVSFSEIGKINCFFKKQVLYWLEAMSLMKSIPNAVAMLIELESGLAVSNSILTYYFDGNLISLKINKQHDEQRSLLSSLVYDARRFTLSFRSIIETNPLQIYNSALLFSPSKSLIRKEFSKEIPSWVQNERLPVLEENWTPYLHTLEGHTEYVNSVAFSPSGDLLASGSDDGTVRLWNPITGAALHTLKGHFGDVCGLEFSPNGTQLASCAMTYGSSQNNPVRVWDPTSGATIHLLGYDTTGFHALAFSADSNQLASLSRCLKVYVWKVYVWNTVAGTVRYILECDEVVNRLAFSPDGSRLANWNSITSQYTPSSLLYLWDLNTGMQVYLTNEHVDAVRAVAFSPNGKQLASGSRDGTIQLREPTGGRLLYTLLTGSREVRALAFSPDSKRLAALSGSGGTGTLQLWNPATGDELYPRKDYFLVGSSFSETLKFSLDGSKLAFASLHVIQLFDPVAGTMLHTLEGHGSRINALAFSPNGSQLASASMDGTVRLWDPTAEALPLNKEADLERVDEIIFSPDGTRLASVSRYGTIRLLDPTTGAEVCSIAIESEPYPRQIAFSPDSKQLALGSSNGSIHIWDPVTGTLLETLSHPDAAPAGEYLTLSPDLRRLAGTSYNSRFTEIPLLDYTSGARLYILKGHGALVNYLYFSLDSSLLASGSDDNTIRLWDTATGVMLHILKSHMSPVSNFAVSPNNRRLAWINAHSDNWLISIWDVVAEKLLYTLPHNASTVLFTADGNHLLSRTDHDNWHERKVLLWDLATGAMLDTLDCYEGLEIEAASCNGQDESRALYLLDVSGCWITRNHQKVILLPPSYRAHFYDPCAIGNKRSWSQTLRKVRTLRADKSSPPQHRNQRRMQCRRIWLTGDHESLVKIEGVDNTEAANFYLGKKIAFIHKAPKETRGTQTRVIWGKVVRLHGNSGAVQARFSTPLPTKSVGASLRVLLYPSSI</sequence>
<proteinExistence type="predicted"/>
<evidence type="ECO:0000313" key="2">
    <source>
        <dbReference type="Proteomes" id="UP001143856"/>
    </source>
</evidence>
<evidence type="ECO:0000313" key="1">
    <source>
        <dbReference type="EMBL" id="KAJ2997861.1"/>
    </source>
</evidence>
<comment type="caution">
    <text evidence="1">The sequence shown here is derived from an EMBL/GenBank/DDBJ whole genome shotgun (WGS) entry which is preliminary data.</text>
</comment>
<accession>A0ACC1PP25</accession>
<dbReference type="EMBL" id="JAPDGR010000044">
    <property type="protein sequence ID" value="KAJ2997861.1"/>
    <property type="molecule type" value="Genomic_DNA"/>
</dbReference>
<dbReference type="Proteomes" id="UP001143856">
    <property type="component" value="Unassembled WGS sequence"/>
</dbReference>